<proteinExistence type="predicted"/>
<feature type="compositionally biased region" description="Basic and acidic residues" evidence="2">
    <location>
        <begin position="41"/>
        <end position="51"/>
    </location>
</feature>
<evidence type="ECO:0000256" key="1">
    <source>
        <dbReference type="SAM" id="Coils"/>
    </source>
</evidence>
<dbReference type="PROSITE" id="PS51257">
    <property type="entry name" value="PROKAR_LIPOPROTEIN"/>
    <property type="match status" value="1"/>
</dbReference>
<feature type="region of interest" description="Disordered" evidence="2">
    <location>
        <begin position="313"/>
        <end position="347"/>
    </location>
</feature>
<evidence type="ECO:0000313" key="3">
    <source>
        <dbReference type="EMBL" id="KAK4508750.1"/>
    </source>
</evidence>
<feature type="compositionally biased region" description="Acidic residues" evidence="2">
    <location>
        <begin position="52"/>
        <end position="67"/>
    </location>
</feature>
<keyword evidence="4" id="KW-1185">Reference proteome</keyword>
<reference evidence="3 4" key="1">
    <citation type="journal article" date="2023" name="G3 (Bethesda)">
        <title>A chromosome-level genome assembly of Zasmidium syzygii isolated from banana leaves.</title>
        <authorList>
            <person name="van Westerhoven A.C."/>
            <person name="Mehrabi R."/>
            <person name="Talebi R."/>
            <person name="Steentjes M.B.F."/>
            <person name="Corcolon B."/>
            <person name="Chong P.A."/>
            <person name="Kema G.H.J."/>
            <person name="Seidl M.F."/>
        </authorList>
    </citation>
    <scope>NUCLEOTIDE SEQUENCE [LARGE SCALE GENOMIC DNA]</scope>
    <source>
        <strain evidence="3 4">P124</strain>
    </source>
</reference>
<name>A0ABR0F664_ZASCE</name>
<gene>
    <name evidence="3" type="ORF">PRZ48_002489</name>
</gene>
<feature type="compositionally biased region" description="Basic and acidic residues" evidence="2">
    <location>
        <begin position="321"/>
        <end position="333"/>
    </location>
</feature>
<evidence type="ECO:0000313" key="4">
    <source>
        <dbReference type="Proteomes" id="UP001305779"/>
    </source>
</evidence>
<sequence>MAASRSTITLANGTSIIIACRVCGKPATQGLLLKLCQDCGTPRKTDRKHDLEDSETEDENEDFEEPMLVDATPNKSNTPEDVEIKRLDRPYDNSGFDGQGRSLAITCVQQKGRTLVFHSTVEDSDLDLLKMLPSAVNFPLNYCRTMHEAGALISTWLTKSLQEIEVFFTKKGVFLGPHFVAFKLPVIACRLEQVVEYGIDDKRWRVDRILDERVRGYRMAAKQFESKCKELRQKMKSWNVNNAGCQVYFKAAHDPVAKIEGLGAQILNAWRPTLEPKADVSTLFGGLSVSSSKTSNDKLKGVTVAKAREMQKSSVFAPAPKKAENKAKDDYKHKANNRNKMNEKKPTPQQIFYANAEPKQVAYSSTLQADPSANRPSPKSFEVDYGANEYVARQRAKDATEKVCDIGADESEEPASNDLYPLPALSQEQLEDMQEELGIGIVDGLQKANTHDALQIELYRREKQLEATPKIHVKKRNAISAMIEKLKQKIILA</sequence>
<feature type="region of interest" description="Disordered" evidence="2">
    <location>
        <begin position="41"/>
        <end position="79"/>
    </location>
</feature>
<feature type="coiled-coil region" evidence="1">
    <location>
        <begin position="214"/>
        <end position="241"/>
    </location>
</feature>
<keyword evidence="1" id="KW-0175">Coiled coil</keyword>
<dbReference type="EMBL" id="JAXOVC010000001">
    <property type="protein sequence ID" value="KAK4508750.1"/>
    <property type="molecule type" value="Genomic_DNA"/>
</dbReference>
<evidence type="ECO:0000256" key="2">
    <source>
        <dbReference type="SAM" id="MobiDB-lite"/>
    </source>
</evidence>
<protein>
    <submittedName>
        <fullName evidence="3">Uncharacterized protein</fullName>
    </submittedName>
</protein>
<organism evidence="3 4">
    <name type="scientific">Zasmidium cellare</name>
    <name type="common">Wine cellar mold</name>
    <name type="synonym">Racodium cellare</name>
    <dbReference type="NCBI Taxonomy" id="395010"/>
    <lineage>
        <taxon>Eukaryota</taxon>
        <taxon>Fungi</taxon>
        <taxon>Dikarya</taxon>
        <taxon>Ascomycota</taxon>
        <taxon>Pezizomycotina</taxon>
        <taxon>Dothideomycetes</taxon>
        <taxon>Dothideomycetidae</taxon>
        <taxon>Mycosphaerellales</taxon>
        <taxon>Mycosphaerellaceae</taxon>
        <taxon>Zasmidium</taxon>
    </lineage>
</organism>
<comment type="caution">
    <text evidence="3">The sequence shown here is derived from an EMBL/GenBank/DDBJ whole genome shotgun (WGS) entry which is preliminary data.</text>
</comment>
<accession>A0ABR0F664</accession>
<dbReference type="Proteomes" id="UP001305779">
    <property type="component" value="Unassembled WGS sequence"/>
</dbReference>